<name>A0A0Q9WFR8_DROVI</name>
<evidence type="ECO:0000256" key="1">
    <source>
        <dbReference type="SAM" id="MobiDB-lite"/>
    </source>
</evidence>
<dbReference type="Proteomes" id="UP000008792">
    <property type="component" value="Unassembled WGS sequence"/>
</dbReference>
<feature type="compositionally biased region" description="Polar residues" evidence="1">
    <location>
        <begin position="757"/>
        <end position="769"/>
    </location>
</feature>
<feature type="compositionally biased region" description="Low complexity" evidence="1">
    <location>
        <begin position="589"/>
        <end position="599"/>
    </location>
</feature>
<dbReference type="Pfam" id="PF16056">
    <property type="entry name" value="DUF4799"/>
    <property type="match status" value="1"/>
</dbReference>
<feature type="compositionally biased region" description="Low complexity" evidence="1">
    <location>
        <begin position="335"/>
        <end position="353"/>
    </location>
</feature>
<dbReference type="InterPro" id="IPR032057">
    <property type="entry name" value="DUF4799"/>
</dbReference>
<feature type="compositionally biased region" description="Low complexity" evidence="1">
    <location>
        <begin position="235"/>
        <end position="248"/>
    </location>
</feature>
<dbReference type="InterPro" id="IPR035899">
    <property type="entry name" value="DBL_dom_sf"/>
</dbReference>
<dbReference type="Gene3D" id="1.20.900.10">
    <property type="entry name" value="Dbl homology (DH) domain"/>
    <property type="match status" value="1"/>
</dbReference>
<feature type="compositionally biased region" description="Low complexity" evidence="1">
    <location>
        <begin position="1397"/>
        <end position="1434"/>
    </location>
</feature>
<feature type="compositionally biased region" description="Low complexity" evidence="1">
    <location>
        <begin position="263"/>
        <end position="281"/>
    </location>
</feature>
<feature type="region of interest" description="Disordered" evidence="1">
    <location>
        <begin position="1396"/>
        <end position="1434"/>
    </location>
</feature>
<feature type="region of interest" description="Disordered" evidence="1">
    <location>
        <begin position="589"/>
        <end position="659"/>
    </location>
</feature>
<dbReference type="SUPFAM" id="SSF50156">
    <property type="entry name" value="PDZ domain-like"/>
    <property type="match status" value="1"/>
</dbReference>
<dbReference type="CDD" id="cd00030">
    <property type="entry name" value="C2"/>
    <property type="match status" value="1"/>
</dbReference>
<feature type="region of interest" description="Disordered" evidence="1">
    <location>
        <begin position="757"/>
        <end position="778"/>
    </location>
</feature>
<keyword evidence="6" id="KW-1185">Reference proteome</keyword>
<feature type="domain" description="DH" evidence="3">
    <location>
        <begin position="856"/>
        <end position="1041"/>
    </location>
</feature>
<dbReference type="PROSITE" id="PS50004">
    <property type="entry name" value="C2"/>
    <property type="match status" value="1"/>
</dbReference>
<dbReference type="InterPro" id="IPR036034">
    <property type="entry name" value="PDZ_sf"/>
</dbReference>
<reference evidence="5 6" key="1">
    <citation type="journal article" date="2007" name="Nature">
        <title>Evolution of genes and genomes on the Drosophila phylogeny.</title>
        <authorList>
            <consortium name="Drosophila 12 Genomes Consortium"/>
            <person name="Clark A.G."/>
            <person name="Eisen M.B."/>
            <person name="Smith D.R."/>
            <person name="Bergman C.M."/>
            <person name="Oliver B."/>
            <person name="Markow T.A."/>
            <person name="Kaufman T.C."/>
            <person name="Kellis M."/>
            <person name="Gelbart W."/>
            <person name="Iyer V.N."/>
            <person name="Pollard D.A."/>
            <person name="Sackton T.B."/>
            <person name="Larracuente A.M."/>
            <person name="Singh N.D."/>
            <person name="Abad J.P."/>
            <person name="Abt D.N."/>
            <person name="Adryan B."/>
            <person name="Aguade M."/>
            <person name="Akashi H."/>
            <person name="Anderson W.W."/>
            <person name="Aquadro C.F."/>
            <person name="Ardell D.H."/>
            <person name="Arguello R."/>
            <person name="Artieri C.G."/>
            <person name="Barbash D.A."/>
            <person name="Barker D."/>
            <person name="Barsanti P."/>
            <person name="Batterham P."/>
            <person name="Batzoglou S."/>
            <person name="Begun D."/>
            <person name="Bhutkar A."/>
            <person name="Blanco E."/>
            <person name="Bosak S.A."/>
            <person name="Bradley R.K."/>
            <person name="Brand A.D."/>
            <person name="Brent M.R."/>
            <person name="Brooks A.N."/>
            <person name="Brown R.H."/>
            <person name="Butlin R.K."/>
            <person name="Caggese C."/>
            <person name="Calvi B.R."/>
            <person name="Bernardo de Carvalho A."/>
            <person name="Caspi A."/>
            <person name="Castrezana S."/>
            <person name="Celniker S.E."/>
            <person name="Chang J.L."/>
            <person name="Chapple C."/>
            <person name="Chatterji S."/>
            <person name="Chinwalla A."/>
            <person name="Civetta A."/>
            <person name="Clifton S.W."/>
            <person name="Comeron J.M."/>
            <person name="Costello J.C."/>
            <person name="Coyne J.A."/>
            <person name="Daub J."/>
            <person name="David R.G."/>
            <person name="Delcher A.L."/>
            <person name="Delehaunty K."/>
            <person name="Do C.B."/>
            <person name="Ebling H."/>
            <person name="Edwards K."/>
            <person name="Eickbush T."/>
            <person name="Evans J.D."/>
            <person name="Filipski A."/>
            <person name="Findeiss S."/>
            <person name="Freyhult E."/>
            <person name="Fulton L."/>
            <person name="Fulton R."/>
            <person name="Garcia A.C."/>
            <person name="Gardiner A."/>
            <person name="Garfield D.A."/>
            <person name="Garvin B.E."/>
            <person name="Gibson G."/>
            <person name="Gilbert D."/>
            <person name="Gnerre S."/>
            <person name="Godfrey J."/>
            <person name="Good R."/>
            <person name="Gotea V."/>
            <person name="Gravely B."/>
            <person name="Greenberg A.J."/>
            <person name="Griffiths-Jones S."/>
            <person name="Gross S."/>
            <person name="Guigo R."/>
            <person name="Gustafson E.A."/>
            <person name="Haerty W."/>
            <person name="Hahn M.W."/>
            <person name="Halligan D.L."/>
            <person name="Halpern A.L."/>
            <person name="Halter G.M."/>
            <person name="Han M.V."/>
            <person name="Heger A."/>
            <person name="Hillier L."/>
            <person name="Hinrichs A.S."/>
            <person name="Holmes I."/>
            <person name="Hoskins R.A."/>
            <person name="Hubisz M.J."/>
            <person name="Hultmark D."/>
            <person name="Huntley M.A."/>
            <person name="Jaffe D.B."/>
            <person name="Jagadeeshan S."/>
            <person name="Jeck W.R."/>
            <person name="Johnson J."/>
            <person name="Jones C.D."/>
            <person name="Jordan W.C."/>
            <person name="Karpen G.H."/>
            <person name="Kataoka E."/>
            <person name="Keightley P.D."/>
            <person name="Kheradpour P."/>
            <person name="Kirkness E.F."/>
            <person name="Koerich L.B."/>
            <person name="Kristiansen K."/>
            <person name="Kudrna D."/>
            <person name="Kulathinal R.J."/>
            <person name="Kumar S."/>
            <person name="Kwok R."/>
            <person name="Lander E."/>
            <person name="Langley C.H."/>
            <person name="Lapoint R."/>
            <person name="Lazzaro B.P."/>
            <person name="Lee S.J."/>
            <person name="Levesque L."/>
            <person name="Li R."/>
            <person name="Lin C.F."/>
            <person name="Lin M.F."/>
            <person name="Lindblad-Toh K."/>
            <person name="Llopart A."/>
            <person name="Long M."/>
            <person name="Low L."/>
            <person name="Lozovsky E."/>
            <person name="Lu J."/>
            <person name="Luo M."/>
            <person name="Machado C.A."/>
            <person name="Makalowski W."/>
            <person name="Marzo M."/>
            <person name="Matsuda M."/>
            <person name="Matzkin L."/>
            <person name="McAllister B."/>
            <person name="McBride C.S."/>
            <person name="McKernan B."/>
            <person name="McKernan K."/>
            <person name="Mendez-Lago M."/>
            <person name="Minx P."/>
            <person name="Mollenhauer M.U."/>
            <person name="Montooth K."/>
            <person name="Mount S.M."/>
            <person name="Mu X."/>
            <person name="Myers E."/>
            <person name="Negre B."/>
            <person name="Newfeld S."/>
            <person name="Nielsen R."/>
            <person name="Noor M.A."/>
            <person name="O'Grady P."/>
            <person name="Pachter L."/>
            <person name="Papaceit M."/>
            <person name="Parisi M.J."/>
            <person name="Parisi M."/>
            <person name="Parts L."/>
            <person name="Pedersen J.S."/>
            <person name="Pesole G."/>
            <person name="Phillippy A.M."/>
            <person name="Ponting C.P."/>
            <person name="Pop M."/>
            <person name="Porcelli D."/>
            <person name="Powell J.R."/>
            <person name="Prohaska S."/>
            <person name="Pruitt K."/>
            <person name="Puig M."/>
            <person name="Quesneville H."/>
            <person name="Ram K.R."/>
            <person name="Rand D."/>
            <person name="Rasmussen M.D."/>
            <person name="Reed L.K."/>
            <person name="Reenan R."/>
            <person name="Reily A."/>
            <person name="Remington K.A."/>
            <person name="Rieger T.T."/>
            <person name="Ritchie M.G."/>
            <person name="Robin C."/>
            <person name="Rogers Y.H."/>
            <person name="Rohde C."/>
            <person name="Rozas J."/>
            <person name="Rubenfield M.J."/>
            <person name="Ruiz A."/>
            <person name="Russo S."/>
            <person name="Salzberg S.L."/>
            <person name="Sanchez-Gracia A."/>
            <person name="Saranga D.J."/>
            <person name="Sato H."/>
            <person name="Schaeffer S.W."/>
            <person name="Schatz M.C."/>
            <person name="Schlenke T."/>
            <person name="Schwartz R."/>
            <person name="Segarra C."/>
            <person name="Singh R.S."/>
            <person name="Sirot L."/>
            <person name="Sirota M."/>
            <person name="Sisneros N.B."/>
            <person name="Smith C.D."/>
            <person name="Smith T.F."/>
            <person name="Spieth J."/>
            <person name="Stage D.E."/>
            <person name="Stark A."/>
            <person name="Stephan W."/>
            <person name="Strausberg R.L."/>
            <person name="Strempel S."/>
            <person name="Sturgill D."/>
            <person name="Sutton G."/>
            <person name="Sutton G.G."/>
            <person name="Tao W."/>
            <person name="Teichmann S."/>
            <person name="Tobari Y.N."/>
            <person name="Tomimura Y."/>
            <person name="Tsolas J.M."/>
            <person name="Valente V.L."/>
            <person name="Venter E."/>
            <person name="Venter J.C."/>
            <person name="Vicario S."/>
            <person name="Vieira F.G."/>
            <person name="Vilella A.J."/>
            <person name="Villasante A."/>
            <person name="Walenz B."/>
            <person name="Wang J."/>
            <person name="Wasserman M."/>
            <person name="Watts T."/>
            <person name="Wilson D."/>
            <person name="Wilson R.K."/>
            <person name="Wing R.A."/>
            <person name="Wolfner M.F."/>
            <person name="Wong A."/>
            <person name="Wong G.K."/>
            <person name="Wu C.I."/>
            <person name="Wu G."/>
            <person name="Yamamoto D."/>
            <person name="Yang H.P."/>
            <person name="Yang S.P."/>
            <person name="Yorke J.A."/>
            <person name="Yoshida K."/>
            <person name="Zdobnov E."/>
            <person name="Zhang P."/>
            <person name="Zhang Y."/>
            <person name="Zimin A.V."/>
            <person name="Baldwin J."/>
            <person name="Abdouelleil A."/>
            <person name="Abdulkadir J."/>
            <person name="Abebe A."/>
            <person name="Abera B."/>
            <person name="Abreu J."/>
            <person name="Acer S.C."/>
            <person name="Aftuck L."/>
            <person name="Alexander A."/>
            <person name="An P."/>
            <person name="Anderson E."/>
            <person name="Anderson S."/>
            <person name="Arachi H."/>
            <person name="Azer M."/>
            <person name="Bachantsang P."/>
            <person name="Barry A."/>
            <person name="Bayul T."/>
            <person name="Berlin A."/>
            <person name="Bessette D."/>
            <person name="Bloom T."/>
            <person name="Blye J."/>
            <person name="Boguslavskiy L."/>
            <person name="Bonnet C."/>
            <person name="Boukhgalter B."/>
            <person name="Bourzgui I."/>
            <person name="Brown A."/>
            <person name="Cahill P."/>
            <person name="Channer S."/>
            <person name="Cheshatsang Y."/>
            <person name="Chuda L."/>
            <person name="Citroen M."/>
            <person name="Collymore A."/>
            <person name="Cooke P."/>
            <person name="Costello M."/>
            <person name="D'Aco K."/>
            <person name="Daza R."/>
            <person name="De Haan G."/>
            <person name="DeGray S."/>
            <person name="DeMaso C."/>
            <person name="Dhargay N."/>
            <person name="Dooley K."/>
            <person name="Dooley E."/>
            <person name="Doricent M."/>
            <person name="Dorje P."/>
            <person name="Dorjee K."/>
            <person name="Dupes A."/>
            <person name="Elong R."/>
            <person name="Falk J."/>
            <person name="Farina A."/>
            <person name="Faro S."/>
            <person name="Ferguson D."/>
            <person name="Fisher S."/>
            <person name="Foley C.D."/>
            <person name="Franke A."/>
            <person name="Friedrich D."/>
            <person name="Gadbois L."/>
            <person name="Gearin G."/>
            <person name="Gearin C.R."/>
            <person name="Giannoukos G."/>
            <person name="Goode T."/>
            <person name="Graham J."/>
            <person name="Grandbois E."/>
            <person name="Grewal S."/>
            <person name="Gyaltsen K."/>
            <person name="Hafez N."/>
            <person name="Hagos B."/>
            <person name="Hall J."/>
            <person name="Henson C."/>
            <person name="Hollinger A."/>
            <person name="Honan T."/>
            <person name="Huard M.D."/>
            <person name="Hughes L."/>
            <person name="Hurhula B."/>
            <person name="Husby M.E."/>
            <person name="Kamat A."/>
            <person name="Kanga B."/>
            <person name="Kashin S."/>
            <person name="Khazanovich D."/>
            <person name="Kisner P."/>
            <person name="Lance K."/>
            <person name="Lara M."/>
            <person name="Lee W."/>
            <person name="Lennon N."/>
            <person name="Letendre F."/>
            <person name="LeVine R."/>
            <person name="Lipovsky A."/>
            <person name="Liu X."/>
            <person name="Liu J."/>
            <person name="Liu S."/>
            <person name="Lokyitsang T."/>
            <person name="Lokyitsang Y."/>
            <person name="Lubonja R."/>
            <person name="Lui A."/>
            <person name="MacDonald P."/>
            <person name="Magnisalis V."/>
            <person name="Maru K."/>
            <person name="Matthews C."/>
            <person name="McCusker W."/>
            <person name="McDonough S."/>
            <person name="Mehta T."/>
            <person name="Meldrim J."/>
            <person name="Meneus L."/>
            <person name="Mihai O."/>
            <person name="Mihalev A."/>
            <person name="Mihova T."/>
            <person name="Mittelman R."/>
            <person name="Mlenga V."/>
            <person name="Montmayeur A."/>
            <person name="Mulrain L."/>
            <person name="Navidi A."/>
            <person name="Naylor J."/>
            <person name="Negash T."/>
            <person name="Nguyen T."/>
            <person name="Nguyen N."/>
            <person name="Nicol R."/>
            <person name="Norbu C."/>
            <person name="Norbu N."/>
            <person name="Novod N."/>
            <person name="O'Neill B."/>
            <person name="Osman S."/>
            <person name="Markiewicz E."/>
            <person name="Oyono O.L."/>
            <person name="Patti C."/>
            <person name="Phunkhang P."/>
            <person name="Pierre F."/>
            <person name="Priest M."/>
            <person name="Raghuraman S."/>
            <person name="Rege F."/>
            <person name="Reyes R."/>
            <person name="Rise C."/>
            <person name="Rogov P."/>
            <person name="Ross K."/>
            <person name="Ryan E."/>
            <person name="Settipalli S."/>
            <person name="Shea T."/>
            <person name="Sherpa N."/>
            <person name="Shi L."/>
            <person name="Shih D."/>
            <person name="Sparrow T."/>
            <person name="Spaulding J."/>
            <person name="Stalker J."/>
            <person name="Stange-Thomann N."/>
            <person name="Stavropoulos S."/>
            <person name="Stone C."/>
            <person name="Strader C."/>
            <person name="Tesfaye S."/>
            <person name="Thomson T."/>
            <person name="Thoulutsang Y."/>
            <person name="Thoulutsang D."/>
            <person name="Topham K."/>
            <person name="Topping I."/>
            <person name="Tsamla T."/>
            <person name="Vassiliev H."/>
            <person name="Vo A."/>
            <person name="Wangchuk T."/>
            <person name="Wangdi T."/>
            <person name="Weiand M."/>
            <person name="Wilkinson J."/>
            <person name="Wilson A."/>
            <person name="Yadav S."/>
            <person name="Young G."/>
            <person name="Yu Q."/>
            <person name="Zembek L."/>
            <person name="Zhong D."/>
            <person name="Zimmer A."/>
            <person name="Zwirko Z."/>
            <person name="Jaffe D.B."/>
            <person name="Alvarez P."/>
            <person name="Brockman W."/>
            <person name="Butler J."/>
            <person name="Chin C."/>
            <person name="Gnerre S."/>
            <person name="Grabherr M."/>
            <person name="Kleber M."/>
            <person name="Mauceli E."/>
            <person name="MacCallum I."/>
        </authorList>
    </citation>
    <scope>NUCLEOTIDE SEQUENCE [LARGE SCALE GENOMIC DNA]</scope>
    <source>
        <strain evidence="6">Tucson 15010-1051.87</strain>
    </source>
</reference>
<feature type="region of interest" description="Disordered" evidence="1">
    <location>
        <begin position="150"/>
        <end position="283"/>
    </location>
</feature>
<feature type="domain" description="PDZ" evidence="4">
    <location>
        <begin position="658"/>
        <end position="736"/>
    </location>
</feature>
<feature type="compositionally biased region" description="Gly residues" evidence="1">
    <location>
        <begin position="98"/>
        <end position="107"/>
    </location>
</feature>
<dbReference type="SUPFAM" id="SSF50729">
    <property type="entry name" value="PH domain-like"/>
    <property type="match status" value="1"/>
</dbReference>
<protein>
    <submittedName>
        <fullName evidence="5">Uncharacterized protein, isoform D</fullName>
    </submittedName>
</protein>
<feature type="region of interest" description="Disordered" evidence="1">
    <location>
        <begin position="1"/>
        <end position="35"/>
    </location>
</feature>
<feature type="compositionally biased region" description="Basic residues" evidence="1">
    <location>
        <begin position="176"/>
        <end position="190"/>
    </location>
</feature>
<dbReference type="EMBL" id="CH940653">
    <property type="protein sequence ID" value="KRF80657.1"/>
    <property type="molecule type" value="Genomic_DNA"/>
</dbReference>
<dbReference type="Pfam" id="PF00595">
    <property type="entry name" value="PDZ"/>
    <property type="match status" value="1"/>
</dbReference>
<dbReference type="PROSITE" id="PS50010">
    <property type="entry name" value="DH_2"/>
    <property type="match status" value="1"/>
</dbReference>
<dbReference type="Pfam" id="PF00621">
    <property type="entry name" value="RhoGEF"/>
    <property type="match status" value="1"/>
</dbReference>
<evidence type="ECO:0000313" key="6">
    <source>
        <dbReference type="Proteomes" id="UP000008792"/>
    </source>
</evidence>
<dbReference type="InterPro" id="IPR000008">
    <property type="entry name" value="C2_dom"/>
</dbReference>
<dbReference type="Gene3D" id="2.30.29.30">
    <property type="entry name" value="Pleckstrin-homology domain (PH domain)/Phosphotyrosine-binding domain (PTB)"/>
    <property type="match status" value="1"/>
</dbReference>
<dbReference type="InterPro" id="IPR035892">
    <property type="entry name" value="C2_domain_sf"/>
</dbReference>
<evidence type="ECO:0000259" key="3">
    <source>
        <dbReference type="PROSITE" id="PS50010"/>
    </source>
</evidence>
<evidence type="ECO:0000259" key="2">
    <source>
        <dbReference type="PROSITE" id="PS50004"/>
    </source>
</evidence>
<feature type="compositionally biased region" description="Basic and acidic residues" evidence="1">
    <location>
        <begin position="468"/>
        <end position="484"/>
    </location>
</feature>
<dbReference type="PANTHER" id="PTHR46848:SF1">
    <property type="entry name" value="REGULATOR OF G-PROTEIN SIGNALING 3"/>
    <property type="match status" value="1"/>
</dbReference>
<feature type="domain" description="C2" evidence="2">
    <location>
        <begin position="285"/>
        <end position="432"/>
    </location>
</feature>
<dbReference type="GO" id="GO:0005634">
    <property type="term" value="C:nucleus"/>
    <property type="evidence" value="ECO:0007669"/>
    <property type="project" value="TreeGrafter"/>
</dbReference>
<dbReference type="SUPFAM" id="SSF49562">
    <property type="entry name" value="C2 domain (Calcium/lipid-binding domain, CaLB)"/>
    <property type="match status" value="1"/>
</dbReference>
<feature type="compositionally biased region" description="Basic residues" evidence="1">
    <location>
        <begin position="1"/>
        <end position="11"/>
    </location>
</feature>
<dbReference type="Pfam" id="PF00168">
    <property type="entry name" value="C2"/>
    <property type="match status" value="1"/>
</dbReference>
<dbReference type="Gene3D" id="2.30.42.10">
    <property type="match status" value="1"/>
</dbReference>
<gene>
    <name evidence="5" type="primary">Dvir\GJ16823</name>
    <name evidence="5" type="ORF">Dvir_GJ16823</name>
</gene>
<feature type="compositionally biased region" description="Gly residues" evidence="1">
    <location>
        <begin position="625"/>
        <end position="634"/>
    </location>
</feature>
<dbReference type="Gene3D" id="2.60.40.150">
    <property type="entry name" value="C2 domain"/>
    <property type="match status" value="1"/>
</dbReference>
<feature type="region of interest" description="Disordered" evidence="1">
    <location>
        <begin position="335"/>
        <end position="363"/>
    </location>
</feature>
<dbReference type="PANTHER" id="PTHR46848">
    <property type="entry name" value="REGULATOR OF G-PROTEIN SIGNALING 3"/>
    <property type="match status" value="1"/>
</dbReference>
<dbReference type="FunFam" id="1.20.900.10:FF:000037">
    <property type="entry name" value="Protostome-specific GEF, isoform C"/>
    <property type="match status" value="1"/>
</dbReference>
<dbReference type="InterPro" id="IPR000219">
    <property type="entry name" value="DH_dom"/>
</dbReference>
<feature type="compositionally biased region" description="Polar residues" evidence="1">
    <location>
        <begin position="65"/>
        <end position="77"/>
    </location>
</feature>
<dbReference type="PROSITE" id="PS50106">
    <property type="entry name" value="PDZ"/>
    <property type="match status" value="1"/>
</dbReference>
<organism evidence="5 6">
    <name type="scientific">Drosophila virilis</name>
    <name type="common">Fruit fly</name>
    <dbReference type="NCBI Taxonomy" id="7244"/>
    <lineage>
        <taxon>Eukaryota</taxon>
        <taxon>Metazoa</taxon>
        <taxon>Ecdysozoa</taxon>
        <taxon>Arthropoda</taxon>
        <taxon>Hexapoda</taxon>
        <taxon>Insecta</taxon>
        <taxon>Pterygota</taxon>
        <taxon>Neoptera</taxon>
        <taxon>Endopterygota</taxon>
        <taxon>Diptera</taxon>
        <taxon>Brachycera</taxon>
        <taxon>Muscomorpha</taxon>
        <taxon>Ephydroidea</taxon>
        <taxon>Drosophilidae</taxon>
        <taxon>Drosophila</taxon>
    </lineage>
</organism>
<dbReference type="SUPFAM" id="SSF48065">
    <property type="entry name" value="DBL homology domain (DH-domain)"/>
    <property type="match status" value="1"/>
</dbReference>
<feature type="compositionally biased region" description="Polar residues" evidence="1">
    <location>
        <begin position="638"/>
        <end position="656"/>
    </location>
</feature>
<evidence type="ECO:0000259" key="4">
    <source>
        <dbReference type="PROSITE" id="PS50106"/>
    </source>
</evidence>
<sequence>MPTMTRMHRHSSSSGVEETRGRRRNASGDANKENYGVHFMSSPFGNSSLIALQDLSNVHGKSPQRRSFSEGSGPRQATPQLAALRCLPHLGAAAATGGGGGGGGAGGLEDSQLSSSRMGDTTLDRMLDAIIESARKEVRCKHQTTAAAVGATPDLPLGDGEWSESSVHEMEVRTPTHLKRQRVVRRKNQHRAAAASNATSTSSKQNDGRGDSQRHVLGQKLALGKPPSLDHIPSSKRCLSFSSSSTSSDLEDDEHYAKRISMASSSSTSASTTTTSSTSSAEFHPRGSIDLSIAYDAQQQQLNVHVIRCRDLQRMHGTGSINAYVKVSLASGNATNSSSSTSSSSGSNSNSSSRFQRTAVHRHSSRPYFDERFSYHVQDAMLQATMSTSASTQLQLAVWHRDRHLKRSEFLGCLTFPLSALVQQSQNQNQNQTATGSYRLHAQGCLHSCRSKPHATAHITPTSIVSRPQEEPKQAPNERPKEEPAGVVVAARSEAVAVIPKMSTMAAPLKPNAAAANALLSDDVIGIGISIDSMAAAGGPLGNGSRDEAQLLQSQTQQPMVLSKKALHQRDADENLFLRFLELDPPADGNANSTTAAGGNSTGGAATGASASNANANASNANHLNGGGSGGGAGSATRRCSTLPGSRQPSGRTPFTMTKRLTRTEERGFGFSIVWTHPPRVEKVESGLSADRCGILPGDYVIFVDKHNVVTMPEADVLNLIRSQGSSLTLEIFRRSGAGANMASNAANTISTTVTVSASHNHQPNSTVAQPQAQPQIQPQLQQRQHCGLGSLAPSEEQLAVVQRTASVRPQLLSNTMSRPATACSGTTSSIEAAKRRLHLPQVTFSKESIVPITDNRRRFLLQLISREQNFTAAIHFGVQRFVQPLLERKDLISPNDHRTLFQNIDELLRISEDILEQLCSNEQEQEPHMNFASRVYLSKTTAICAAYKKYCNGIKRADCVLVNKSRQTGSEFIAFITEPAVPRKRPDLTMFIHRPLQHFREILKLMQLLASNCHVDTEEHKNFTTVIGELQAAYREITVSSGLMEPLGEGRPLLTLQDLESRMVFTKCKPFTLAVQGRQWIFGGDLSRVEGRSIKPYWTLLFSDIIVFAKVSRDRVLFITEEPIPIANVVDSCFNMRKKTTEFRLTVDPNGRLAESPTGYCAPDLTRTPKRGARRKSLILRAPSLELKAVWQNLLQRQIFLVNAALGSTPLSSPLDSPDVLNTLVPLSDIGMTSASMGSMKLPSLDSINLKQQKQQQRGTSHGHAVEQIELLIDEKCRILNKTGTPKSSALHLANWMKGQLDKQQQQARLAAIARSQENISAEDEQLIFTSDSEQDERIIYWTRQQLEKRTKELNLAKENGMLFAKPNFGGKRLSGVEELSMSATSDIYSEAEMVTSQISQSHSTTSDSQRPPMTASAPCPTAAAAAAPSYEF</sequence>
<dbReference type="SMART" id="SM00228">
    <property type="entry name" value="PDZ"/>
    <property type="match status" value="1"/>
</dbReference>
<feature type="region of interest" description="Disordered" evidence="1">
    <location>
        <begin position="58"/>
        <end position="77"/>
    </location>
</feature>
<dbReference type="InterPro" id="IPR001478">
    <property type="entry name" value="PDZ"/>
</dbReference>
<feature type="region of interest" description="Disordered" evidence="1">
    <location>
        <begin position="98"/>
        <end position="117"/>
    </location>
</feature>
<dbReference type="SMR" id="A0A0Q9WFR8"/>
<dbReference type="GO" id="GO:0005085">
    <property type="term" value="F:guanyl-nucleotide exchange factor activity"/>
    <property type="evidence" value="ECO:0007669"/>
    <property type="project" value="InterPro"/>
</dbReference>
<dbReference type="SMART" id="SM00239">
    <property type="entry name" value="C2"/>
    <property type="match status" value="1"/>
</dbReference>
<accession>A0A0Q9WFR8</accession>
<evidence type="ECO:0000313" key="5">
    <source>
        <dbReference type="EMBL" id="KRF80657.1"/>
    </source>
</evidence>
<dbReference type="GO" id="GO:0005886">
    <property type="term" value="C:plasma membrane"/>
    <property type="evidence" value="ECO:0007669"/>
    <property type="project" value="TreeGrafter"/>
</dbReference>
<dbReference type="OrthoDB" id="410721at2759"/>
<feature type="compositionally biased region" description="Low complexity" evidence="1">
    <location>
        <begin position="192"/>
        <end position="203"/>
    </location>
</feature>
<feature type="region of interest" description="Disordered" evidence="1">
    <location>
        <begin position="456"/>
        <end position="486"/>
    </location>
</feature>
<proteinExistence type="predicted"/>
<feature type="compositionally biased region" description="Low complexity" evidence="1">
    <location>
        <begin position="607"/>
        <end position="624"/>
    </location>
</feature>
<dbReference type="InterPro" id="IPR011993">
    <property type="entry name" value="PH-like_dom_sf"/>
</dbReference>